<organism evidence="2 3">
    <name type="scientific">Microbacterium hominis</name>
    <dbReference type="NCBI Taxonomy" id="162426"/>
    <lineage>
        <taxon>Bacteria</taxon>
        <taxon>Bacillati</taxon>
        <taxon>Actinomycetota</taxon>
        <taxon>Actinomycetes</taxon>
        <taxon>Micrococcales</taxon>
        <taxon>Microbacteriaceae</taxon>
        <taxon>Microbacterium</taxon>
    </lineage>
</organism>
<evidence type="ECO:0000256" key="1">
    <source>
        <dbReference type="SAM" id="Phobius"/>
    </source>
</evidence>
<gene>
    <name evidence="2" type="ORF">RM52_09635</name>
</gene>
<keyword evidence="1" id="KW-0472">Membrane</keyword>
<dbReference type="InterPro" id="IPR021443">
    <property type="entry name" value="DUF3093"/>
</dbReference>
<comment type="caution">
    <text evidence="2">The sequence shown here is derived from an EMBL/GenBank/DDBJ whole genome shotgun (WGS) entry which is preliminary data.</text>
</comment>
<name>A0A0B4CZ46_9MICO</name>
<dbReference type="EMBL" id="JWSZ01000012">
    <property type="protein sequence ID" value="KIC57290.1"/>
    <property type="molecule type" value="Genomic_DNA"/>
</dbReference>
<dbReference type="AlphaFoldDB" id="A0A0B4CZ46"/>
<keyword evidence="1" id="KW-1133">Transmembrane helix</keyword>
<accession>A0A0B4CZ46</accession>
<keyword evidence="1" id="KW-0812">Transmembrane</keyword>
<feature type="transmembrane region" description="Helical" evidence="1">
    <location>
        <begin position="23"/>
        <end position="41"/>
    </location>
</feature>
<dbReference type="RefSeq" id="WP_039415950.1">
    <property type="nucleotide sequence ID" value="NZ_JWSZ01000012.1"/>
</dbReference>
<evidence type="ECO:0000313" key="3">
    <source>
        <dbReference type="Proteomes" id="UP000031202"/>
    </source>
</evidence>
<dbReference type="Pfam" id="PF11292">
    <property type="entry name" value="DUF3093"/>
    <property type="match status" value="1"/>
</dbReference>
<feature type="transmembrane region" description="Helical" evidence="1">
    <location>
        <begin position="47"/>
        <end position="70"/>
    </location>
</feature>
<protein>
    <submittedName>
        <fullName evidence="2">Membrane protein</fullName>
    </submittedName>
</protein>
<proteinExistence type="predicted"/>
<reference evidence="2 3" key="1">
    <citation type="submission" date="2014-12" db="EMBL/GenBank/DDBJ databases">
        <title>Genome sequencing of Microbacterium hominis TPW29.</title>
        <authorList>
            <person name="Tan P.W."/>
            <person name="Chan K.-G."/>
        </authorList>
    </citation>
    <scope>NUCLEOTIDE SEQUENCE [LARGE SCALE GENOMIC DNA]</scope>
    <source>
        <strain evidence="2 3">TPW29</strain>
    </source>
</reference>
<dbReference type="Proteomes" id="UP000031202">
    <property type="component" value="Unassembled WGS sequence"/>
</dbReference>
<sequence>MHIAAPAAPVSDVRYRERLSPSLWTLLSSAVVAPMVALVFVPLDATIALAAGIAVAAVLIGLLVFASPVVEVRAGELRVGRAHIPVDQLGPAEPLWADDARAARGPQLSATAWHMFRGGIDPVVRVSVIDPGDPVTEWVFSTRTPDRVVAAIRRAQSR</sequence>
<evidence type="ECO:0000313" key="2">
    <source>
        <dbReference type="EMBL" id="KIC57290.1"/>
    </source>
</evidence>